<organism evidence="1 2">
    <name type="scientific">Flavobacterium columnare</name>
    <dbReference type="NCBI Taxonomy" id="996"/>
    <lineage>
        <taxon>Bacteria</taxon>
        <taxon>Pseudomonadati</taxon>
        <taxon>Bacteroidota</taxon>
        <taxon>Flavobacteriia</taxon>
        <taxon>Flavobacteriales</taxon>
        <taxon>Flavobacteriaceae</taxon>
        <taxon>Flavobacterium</taxon>
    </lineage>
</organism>
<proteinExistence type="predicted"/>
<evidence type="ECO:0000313" key="1">
    <source>
        <dbReference type="EMBL" id="OWP74317.1"/>
    </source>
</evidence>
<gene>
    <name evidence="1" type="ORF">BWK62_14610</name>
</gene>
<protein>
    <submittedName>
        <fullName evidence="1">Uncharacterized protein</fullName>
    </submittedName>
</protein>
<dbReference type="Proteomes" id="UP000198034">
    <property type="component" value="Unassembled WGS sequence"/>
</dbReference>
<comment type="caution">
    <text evidence="1">The sequence shown here is derived from an EMBL/GenBank/DDBJ whole genome shotgun (WGS) entry which is preliminary data.</text>
</comment>
<sequence>MKEKFYFHEGQNSFIGGINILNKNIELEIKLNESEVEWEVVERFVASLNDDYLPKIIDTSVKLLMEFIKLVQFGVSPPFDAYDFRLDAMVYYGKVDNFVFSELVDGFELIFKLYHSNYEECDDPYGIYIVRIDNRLITGIRREQV</sequence>
<evidence type="ECO:0000313" key="2">
    <source>
        <dbReference type="Proteomes" id="UP000198034"/>
    </source>
</evidence>
<reference evidence="1 2" key="1">
    <citation type="journal article" date="2017" name="Infect. Genet. Evol.">
        <title>Comparative genome analysis of fish pathogen Flavobacterium columnare reveals extensive sequence diversity within the species.</title>
        <authorList>
            <person name="Kayansamruaj P."/>
            <person name="Dong H.T."/>
            <person name="Hirono I."/>
            <person name="Kondo H."/>
            <person name="Senapin S."/>
            <person name="Rodkhum C."/>
        </authorList>
    </citation>
    <scope>NUCLEOTIDE SEQUENCE [LARGE SCALE GENOMIC DNA]</scope>
    <source>
        <strain evidence="1 2">1214</strain>
    </source>
</reference>
<name>A0A246G7B9_9FLAO</name>
<accession>A0A246G7B9</accession>
<dbReference type="EMBL" id="MTCY01000077">
    <property type="protein sequence ID" value="OWP74317.1"/>
    <property type="molecule type" value="Genomic_DNA"/>
</dbReference>
<dbReference type="AlphaFoldDB" id="A0A246G7B9"/>